<feature type="transmembrane region" description="Helical" evidence="5">
    <location>
        <begin position="7"/>
        <end position="26"/>
    </location>
</feature>
<comment type="subcellular location">
    <subcellularLocation>
        <location evidence="1">Membrane</location>
        <topology evidence="1">Multi-pass membrane protein</topology>
    </subcellularLocation>
</comment>
<evidence type="ECO:0000313" key="6">
    <source>
        <dbReference type="EMBL" id="VAW91907.1"/>
    </source>
</evidence>
<gene>
    <name evidence="6" type="ORF">MNBD_GAMMA21-2825</name>
</gene>
<feature type="transmembrane region" description="Helical" evidence="5">
    <location>
        <begin position="243"/>
        <end position="264"/>
    </location>
</feature>
<dbReference type="Gene3D" id="1.20.1530.20">
    <property type="match status" value="1"/>
</dbReference>
<dbReference type="PANTHER" id="PTHR10361">
    <property type="entry name" value="SODIUM-BILE ACID COTRANSPORTER"/>
    <property type="match status" value="1"/>
</dbReference>
<sequence length="369" mass="40170">MISLLRFTARYMAALTLLAAILAYLFPEAFTLFGYVFKELFALTMFSLGIVLNREDLLVTIKEPVRIGLGVLTQFVVMPTLAFSLVSLVGLPPSLALGFIIVGSAPGAMASNVIVYLAGGALAFSITLTTVATFLSPVLTPYLIGLLGGETIPINAIGLMWTIFYILVIPLSGGMLVRYYLDKGFRPSVLVIHVIISALILGLFFLFSSLAGWQILLLSLFLVWLPMLVALMPRRYAPLTFTWMKEIAPALAALAIIVICAYGLAKNKNQIAEAGLWVFALVILLNLLGYLAGWWLAKLYRFDRTHKITLSIEIGMQNAGMGVALALEHFKDQPEVALPGALFAVWSVITAAGASAYFRKTKKIVSIDN</sequence>
<feature type="transmembrane region" description="Helical" evidence="5">
    <location>
        <begin position="95"/>
        <end position="115"/>
    </location>
</feature>
<feature type="transmembrane region" description="Helical" evidence="5">
    <location>
        <begin position="336"/>
        <end position="358"/>
    </location>
</feature>
<feature type="transmembrane region" description="Helical" evidence="5">
    <location>
        <begin position="122"/>
        <end position="144"/>
    </location>
</feature>
<evidence type="ECO:0008006" key="7">
    <source>
        <dbReference type="Google" id="ProtNLM"/>
    </source>
</evidence>
<evidence type="ECO:0000256" key="2">
    <source>
        <dbReference type="ARBA" id="ARBA00022692"/>
    </source>
</evidence>
<feature type="transmembrane region" description="Helical" evidence="5">
    <location>
        <begin position="189"/>
        <end position="207"/>
    </location>
</feature>
<feature type="transmembrane region" description="Helical" evidence="5">
    <location>
        <begin position="276"/>
        <end position="296"/>
    </location>
</feature>
<evidence type="ECO:0000256" key="5">
    <source>
        <dbReference type="SAM" id="Phobius"/>
    </source>
</evidence>
<keyword evidence="2 5" id="KW-0812">Transmembrane</keyword>
<dbReference type="InterPro" id="IPR002657">
    <property type="entry name" value="BilAc:Na_symport/Acr3"/>
</dbReference>
<evidence type="ECO:0000256" key="4">
    <source>
        <dbReference type="ARBA" id="ARBA00023136"/>
    </source>
</evidence>
<dbReference type="PANTHER" id="PTHR10361:SF28">
    <property type="entry name" value="P3 PROTEIN-RELATED"/>
    <property type="match status" value="1"/>
</dbReference>
<proteinExistence type="predicted"/>
<feature type="transmembrane region" description="Helical" evidence="5">
    <location>
        <begin position="308"/>
        <end position="330"/>
    </location>
</feature>
<feature type="transmembrane region" description="Helical" evidence="5">
    <location>
        <begin position="156"/>
        <end position="177"/>
    </location>
</feature>
<reference evidence="6" key="1">
    <citation type="submission" date="2018-06" db="EMBL/GenBank/DDBJ databases">
        <authorList>
            <person name="Zhirakovskaya E."/>
        </authorList>
    </citation>
    <scope>NUCLEOTIDE SEQUENCE</scope>
</reference>
<keyword evidence="4 5" id="KW-0472">Membrane</keyword>
<evidence type="ECO:0000256" key="1">
    <source>
        <dbReference type="ARBA" id="ARBA00004141"/>
    </source>
</evidence>
<dbReference type="InterPro" id="IPR004710">
    <property type="entry name" value="Bilac:Na_transpt"/>
</dbReference>
<feature type="transmembrane region" description="Helical" evidence="5">
    <location>
        <begin position="65"/>
        <end position="89"/>
    </location>
</feature>
<dbReference type="AlphaFoldDB" id="A0A3B0ZX11"/>
<protein>
    <recommendedName>
        <fullName evidence="7">Sodium-dependent transporter</fullName>
    </recommendedName>
</protein>
<dbReference type="Pfam" id="PF01758">
    <property type="entry name" value="SBF"/>
    <property type="match status" value="1"/>
</dbReference>
<keyword evidence="3 5" id="KW-1133">Transmembrane helix</keyword>
<organism evidence="6">
    <name type="scientific">hydrothermal vent metagenome</name>
    <dbReference type="NCBI Taxonomy" id="652676"/>
    <lineage>
        <taxon>unclassified sequences</taxon>
        <taxon>metagenomes</taxon>
        <taxon>ecological metagenomes</taxon>
    </lineage>
</organism>
<feature type="transmembrane region" description="Helical" evidence="5">
    <location>
        <begin position="32"/>
        <end position="53"/>
    </location>
</feature>
<evidence type="ECO:0000256" key="3">
    <source>
        <dbReference type="ARBA" id="ARBA00022989"/>
    </source>
</evidence>
<name>A0A3B0ZX11_9ZZZZ</name>
<dbReference type="EMBL" id="UOFR01000013">
    <property type="protein sequence ID" value="VAW91907.1"/>
    <property type="molecule type" value="Genomic_DNA"/>
</dbReference>
<dbReference type="InterPro" id="IPR038770">
    <property type="entry name" value="Na+/solute_symporter_sf"/>
</dbReference>
<accession>A0A3B0ZX11</accession>
<feature type="transmembrane region" description="Helical" evidence="5">
    <location>
        <begin position="213"/>
        <end position="231"/>
    </location>
</feature>
<dbReference type="GO" id="GO:0016020">
    <property type="term" value="C:membrane"/>
    <property type="evidence" value="ECO:0007669"/>
    <property type="project" value="UniProtKB-SubCell"/>
</dbReference>